<organism evidence="1 2">
    <name type="scientific">Pseudomonas endophytica</name>
    <dbReference type="NCBI Taxonomy" id="1563157"/>
    <lineage>
        <taxon>Bacteria</taxon>
        <taxon>Pseudomonadati</taxon>
        <taxon>Pseudomonadota</taxon>
        <taxon>Gammaproteobacteria</taxon>
        <taxon>Pseudomonadales</taxon>
        <taxon>Pseudomonadaceae</taxon>
        <taxon>Pseudomonas</taxon>
    </lineage>
</organism>
<name>A0A0Q0XVT0_9PSED</name>
<gene>
    <name evidence="1" type="ORF">AQS70_20825</name>
</gene>
<dbReference type="RefSeq" id="WP_055101849.1">
    <property type="nucleotide sequence ID" value="NZ_LLWH01000050.1"/>
</dbReference>
<comment type="caution">
    <text evidence="1">The sequence shown here is derived from an EMBL/GenBank/DDBJ whole genome shotgun (WGS) entry which is preliminary data.</text>
</comment>
<proteinExistence type="predicted"/>
<evidence type="ECO:0000313" key="1">
    <source>
        <dbReference type="EMBL" id="KQB54759.1"/>
    </source>
</evidence>
<accession>A0A0Q0XVT0</accession>
<dbReference type="Proteomes" id="UP000050342">
    <property type="component" value="Unassembled WGS sequence"/>
</dbReference>
<dbReference type="EMBL" id="LLWH01000050">
    <property type="protein sequence ID" value="KQB54759.1"/>
    <property type="molecule type" value="Genomic_DNA"/>
</dbReference>
<sequence>MAIKEVLPLLSRQCHDPTQNKINDNYCQLRRGINTGLSRTFRRVAGLAMVTTPAAITLMRAVMLRSMAEIEGSQRLREGRWSAISPSGWVRQLRATFR</sequence>
<keyword evidence="2" id="KW-1185">Reference proteome</keyword>
<evidence type="ECO:0000313" key="2">
    <source>
        <dbReference type="Proteomes" id="UP000050342"/>
    </source>
</evidence>
<dbReference type="AlphaFoldDB" id="A0A0Q0XVT0"/>
<reference evidence="1 2" key="1">
    <citation type="submission" date="2015-10" db="EMBL/GenBank/DDBJ databases">
        <title>Pseudomonas helleri sp. nov. and Pseudomonas weihenstephanensis sp. nov., isolated from raw cows milk.</title>
        <authorList>
            <person name="Von Neubeck M."/>
            <person name="Huptas C."/>
            <person name="Wenning M."/>
            <person name="Scherer S."/>
        </authorList>
    </citation>
    <scope>NUCLEOTIDE SEQUENCE [LARGE SCALE GENOMIC DNA]</scope>
    <source>
        <strain evidence="1 2">BSTT44</strain>
    </source>
</reference>
<protein>
    <submittedName>
        <fullName evidence="1">Uncharacterized protein</fullName>
    </submittedName>
</protein>